<sequence length="346" mass="39823">MKLRHIFCLLAVTALCLVGLAYRLASSAYDGFVADVESYNEEMYYKEADSNPDWKPPEKPVPNTCFVPGHESFRKTEHTLEQGMFQLNLYARPGLIGDKNQFFRNLKKRLSAIQGFYTDVLGAENLRTVKASIHMYPDKKTLEKALKEEISPNTNGFYRFGNGNIYLLYKSPEQGLRTTVHEITHASNHRLAGDLAAWLDEGTAEVFSQLEEKKPGEFHAGASRWTTDRGDLKFRPLSLATTLRINTYPDKKIYTSKNFIYSNGWLFSEFLVTTKLGRTLMKEILLRERKEPCSAMDEDDFHHMFAASGRDVEAEYDRWMYELYGYDYPYLSESRSLKLQAGTSIR</sequence>
<protein>
    <recommendedName>
        <fullName evidence="4">DUF1570 domain-containing protein</fullName>
    </recommendedName>
</protein>
<dbReference type="Proteomes" id="UP000245362">
    <property type="component" value="Unassembled WGS sequence"/>
</dbReference>
<evidence type="ECO:0000313" key="2">
    <source>
        <dbReference type="EMBL" id="PWI31924.1"/>
    </source>
</evidence>
<evidence type="ECO:0008006" key="4">
    <source>
        <dbReference type="Google" id="ProtNLM"/>
    </source>
</evidence>
<dbReference type="AlphaFoldDB" id="A0A2U3B5C3"/>
<feature type="chain" id="PRO_5015718630" description="DUF1570 domain-containing protein" evidence="1">
    <location>
        <begin position="29"/>
        <end position="346"/>
    </location>
</feature>
<feature type="signal peptide" evidence="1">
    <location>
        <begin position="1"/>
        <end position="28"/>
    </location>
</feature>
<dbReference type="RefSeq" id="WP_109321083.1">
    <property type="nucleotide sequence ID" value="NZ_QFWT01000013.1"/>
</dbReference>
<organism evidence="2 3">
    <name type="scientific">Vibrio albus</name>
    <dbReference type="NCBI Taxonomy" id="2200953"/>
    <lineage>
        <taxon>Bacteria</taxon>
        <taxon>Pseudomonadati</taxon>
        <taxon>Pseudomonadota</taxon>
        <taxon>Gammaproteobacteria</taxon>
        <taxon>Vibrionales</taxon>
        <taxon>Vibrionaceae</taxon>
        <taxon>Vibrio</taxon>
    </lineage>
</organism>
<gene>
    <name evidence="2" type="ORF">DI392_17995</name>
</gene>
<reference evidence="2 3" key="1">
    <citation type="submission" date="2018-05" db="EMBL/GenBank/DDBJ databases">
        <title>Vibrio limimaris sp. nov., isolated from marine sediment.</title>
        <authorList>
            <person name="Li C.-M."/>
        </authorList>
    </citation>
    <scope>NUCLEOTIDE SEQUENCE [LARGE SCALE GENOMIC DNA]</scope>
    <source>
        <strain evidence="2 3">E4404</strain>
    </source>
</reference>
<name>A0A2U3B5C3_9VIBR</name>
<evidence type="ECO:0000313" key="3">
    <source>
        <dbReference type="Proteomes" id="UP000245362"/>
    </source>
</evidence>
<comment type="caution">
    <text evidence="2">The sequence shown here is derived from an EMBL/GenBank/DDBJ whole genome shotgun (WGS) entry which is preliminary data.</text>
</comment>
<accession>A0A2U3B5C3</accession>
<dbReference type="OrthoDB" id="256673at2"/>
<evidence type="ECO:0000256" key="1">
    <source>
        <dbReference type="SAM" id="SignalP"/>
    </source>
</evidence>
<dbReference type="EMBL" id="QFWT01000013">
    <property type="protein sequence ID" value="PWI31924.1"/>
    <property type="molecule type" value="Genomic_DNA"/>
</dbReference>
<proteinExistence type="predicted"/>
<keyword evidence="1" id="KW-0732">Signal</keyword>
<keyword evidence="3" id="KW-1185">Reference proteome</keyword>